<gene>
    <name evidence="1" type="ORF">C943_00544</name>
</gene>
<dbReference type="InParanoid" id="M7Y7T5"/>
<dbReference type="AlphaFoldDB" id="M7Y7T5"/>
<dbReference type="STRING" id="1239962.C943_00544"/>
<evidence type="ECO:0000313" key="2">
    <source>
        <dbReference type="Proteomes" id="UP000010953"/>
    </source>
</evidence>
<protein>
    <submittedName>
        <fullName evidence="1">Uncharacterized protein</fullName>
    </submittedName>
</protein>
<accession>M7Y7T5</accession>
<dbReference type="EMBL" id="AMZY02000010">
    <property type="protein sequence ID" value="EMS33266.1"/>
    <property type="molecule type" value="Genomic_DNA"/>
</dbReference>
<sequence>MKVNLGNIPNKLLVSRIFENLQYLEILCQKDRFMLVIDPSETSYLIL</sequence>
<evidence type="ECO:0000313" key="1">
    <source>
        <dbReference type="EMBL" id="EMS33266.1"/>
    </source>
</evidence>
<organism evidence="1 2">
    <name type="scientific">Mariniradius saccharolyticus AK6</name>
    <dbReference type="NCBI Taxonomy" id="1239962"/>
    <lineage>
        <taxon>Bacteria</taxon>
        <taxon>Pseudomonadati</taxon>
        <taxon>Bacteroidota</taxon>
        <taxon>Cytophagia</taxon>
        <taxon>Cytophagales</taxon>
        <taxon>Cyclobacteriaceae</taxon>
        <taxon>Mariniradius</taxon>
    </lineage>
</organism>
<comment type="caution">
    <text evidence="1">The sequence shown here is derived from an EMBL/GenBank/DDBJ whole genome shotgun (WGS) entry which is preliminary data.</text>
</comment>
<reference evidence="1" key="1">
    <citation type="submission" date="2013-01" db="EMBL/GenBank/DDBJ databases">
        <title>Genome assembly of Mariniradius saccharolyticus AK6.</title>
        <authorList>
            <person name="Vaidya B."/>
            <person name="Khatri I."/>
            <person name="Tanuku N.R.S."/>
            <person name="Subramanian S."/>
            <person name="Pinnaka A."/>
        </authorList>
    </citation>
    <scope>NUCLEOTIDE SEQUENCE [LARGE SCALE GENOMIC DNA]</scope>
    <source>
        <strain evidence="1">AK6</strain>
    </source>
</reference>
<name>M7Y7T5_9BACT</name>
<proteinExistence type="predicted"/>
<keyword evidence="2" id="KW-1185">Reference proteome</keyword>
<dbReference type="Proteomes" id="UP000010953">
    <property type="component" value="Unassembled WGS sequence"/>
</dbReference>